<evidence type="ECO:0000313" key="4">
    <source>
        <dbReference type="Proteomes" id="UP001151760"/>
    </source>
</evidence>
<dbReference type="InterPro" id="IPR005162">
    <property type="entry name" value="Retrotrans_gag_dom"/>
</dbReference>
<evidence type="ECO:0000313" key="3">
    <source>
        <dbReference type="EMBL" id="GJT28925.1"/>
    </source>
</evidence>
<proteinExistence type="predicted"/>
<reference evidence="3" key="2">
    <citation type="submission" date="2022-01" db="EMBL/GenBank/DDBJ databases">
        <authorList>
            <person name="Yamashiro T."/>
            <person name="Shiraishi A."/>
            <person name="Satake H."/>
            <person name="Nakayama K."/>
        </authorList>
    </citation>
    <scope>NUCLEOTIDE SEQUENCE</scope>
</reference>
<dbReference type="Proteomes" id="UP001151760">
    <property type="component" value="Unassembled WGS sequence"/>
</dbReference>
<dbReference type="Pfam" id="PF03732">
    <property type="entry name" value="Retrotrans_gag"/>
    <property type="match status" value="1"/>
</dbReference>
<dbReference type="EMBL" id="BQNB010014500">
    <property type="protein sequence ID" value="GJT28925.1"/>
    <property type="molecule type" value="Genomic_DNA"/>
</dbReference>
<keyword evidence="4" id="KW-1185">Reference proteome</keyword>
<sequence length="182" mass="20598">MLNIHSDHVHSPLVVKSSIHEPMFATAEFAKINNGEGTSNQGGNSRNGTQVVGNVHNATFHHGGGNNNAQHHQNPYGKLTRLDFPRFNGDDGEESTTALIWHLHFVKRFGKNVPWELYETEILRRFGDVYDDLLVELKILKQSGDVQSYQDKFEMLLNKVDLTEPHVVSIFMTGLHYYITGL</sequence>
<evidence type="ECO:0000256" key="1">
    <source>
        <dbReference type="SAM" id="MobiDB-lite"/>
    </source>
</evidence>
<accession>A0ABQ5CPG8</accession>
<organism evidence="3 4">
    <name type="scientific">Tanacetum coccineum</name>
    <dbReference type="NCBI Taxonomy" id="301880"/>
    <lineage>
        <taxon>Eukaryota</taxon>
        <taxon>Viridiplantae</taxon>
        <taxon>Streptophyta</taxon>
        <taxon>Embryophyta</taxon>
        <taxon>Tracheophyta</taxon>
        <taxon>Spermatophyta</taxon>
        <taxon>Magnoliopsida</taxon>
        <taxon>eudicotyledons</taxon>
        <taxon>Gunneridae</taxon>
        <taxon>Pentapetalae</taxon>
        <taxon>asterids</taxon>
        <taxon>campanulids</taxon>
        <taxon>Asterales</taxon>
        <taxon>Asteraceae</taxon>
        <taxon>Asteroideae</taxon>
        <taxon>Anthemideae</taxon>
        <taxon>Anthemidinae</taxon>
        <taxon>Tanacetum</taxon>
    </lineage>
</organism>
<reference evidence="3" key="1">
    <citation type="journal article" date="2022" name="Int. J. Mol. Sci.">
        <title>Draft Genome of Tanacetum Coccineum: Genomic Comparison of Closely Related Tanacetum-Family Plants.</title>
        <authorList>
            <person name="Yamashiro T."/>
            <person name="Shiraishi A."/>
            <person name="Nakayama K."/>
            <person name="Satake H."/>
        </authorList>
    </citation>
    <scope>NUCLEOTIDE SEQUENCE</scope>
</reference>
<comment type="caution">
    <text evidence="3">The sequence shown here is derived from an EMBL/GenBank/DDBJ whole genome shotgun (WGS) entry which is preliminary data.</text>
</comment>
<protein>
    <recommendedName>
        <fullName evidence="2">Retrotransposon gag domain-containing protein</fullName>
    </recommendedName>
</protein>
<name>A0ABQ5CPG8_9ASTR</name>
<feature type="domain" description="Retrotransposon gag" evidence="2">
    <location>
        <begin position="98"/>
        <end position="176"/>
    </location>
</feature>
<evidence type="ECO:0000259" key="2">
    <source>
        <dbReference type="Pfam" id="PF03732"/>
    </source>
</evidence>
<feature type="region of interest" description="Disordered" evidence="1">
    <location>
        <begin position="56"/>
        <end position="75"/>
    </location>
</feature>
<gene>
    <name evidence="3" type="ORF">Tco_0909200</name>
</gene>